<dbReference type="EMBL" id="JAFMPM010000006">
    <property type="protein sequence ID" value="MBO0612953.1"/>
    <property type="molecule type" value="Genomic_DNA"/>
</dbReference>
<evidence type="ECO:0000313" key="3">
    <source>
        <dbReference type="Proteomes" id="UP000664466"/>
    </source>
</evidence>
<evidence type="ECO:0000313" key="2">
    <source>
        <dbReference type="EMBL" id="QTX11596.1"/>
    </source>
</evidence>
<reference evidence="2" key="2">
    <citation type="submission" date="2021-04" db="EMBL/GenBank/DDBJ databases">
        <title>Complete Genome and methylome analysis of Thiothrix fructosivorans ATCC 49748.</title>
        <authorList>
            <person name="Fomenkov A."/>
            <person name="Sun L."/>
            <person name="Vincze T."/>
            <person name="Grabovich M.Y."/>
            <person name="Roberts R.J."/>
        </authorList>
    </citation>
    <scope>NUCLEOTIDE SEQUENCE</scope>
    <source>
        <strain evidence="2">ATCC 49748</strain>
    </source>
</reference>
<proteinExistence type="predicted"/>
<gene>
    <name evidence="2" type="ORF">J1836_004385</name>
    <name evidence="1" type="ORF">J1836_08440</name>
</gene>
<name>A0A8B0SJT2_9GAMM</name>
<accession>A0A8B0SJT2</accession>
<sequence>MGTRARIKLVNDGKVIAATYIHMDGFVSKFAPNLILALQSVTPADILNVKRLFQMFALVGLYDGGGDENMNYLCEVDISQNQYKITIHGFQQKLLFQGTLEEFARCYDELD</sequence>
<reference evidence="1 3" key="1">
    <citation type="submission" date="2021-03" db="EMBL/GenBank/DDBJ databases">
        <title>Draft genome and methylome analysis of Thiotrix fructosivoruns ATCC 49748.</title>
        <authorList>
            <person name="Fomenkov A."/>
            <person name="Grabovich M.Y."/>
            <person name="Roberts R.J."/>
        </authorList>
    </citation>
    <scope>NUCLEOTIDE SEQUENCE [LARGE SCALE GENOMIC DNA]</scope>
    <source>
        <strain evidence="1 3">ATCC 49748</strain>
    </source>
</reference>
<organism evidence="2">
    <name type="scientific">Thiothrix fructosivorans</name>
    <dbReference type="NCBI Taxonomy" id="111770"/>
    <lineage>
        <taxon>Bacteria</taxon>
        <taxon>Pseudomonadati</taxon>
        <taxon>Pseudomonadota</taxon>
        <taxon>Gammaproteobacteria</taxon>
        <taxon>Thiotrichales</taxon>
        <taxon>Thiotrichaceae</taxon>
        <taxon>Thiothrix</taxon>
    </lineage>
</organism>
<dbReference type="EMBL" id="CP072748">
    <property type="protein sequence ID" value="QTX11596.1"/>
    <property type="molecule type" value="Genomic_DNA"/>
</dbReference>
<dbReference type="AlphaFoldDB" id="A0A8B0SJT2"/>
<dbReference type="RefSeq" id="WP_207250695.1">
    <property type="nucleotide sequence ID" value="NZ_JAFMPM010000006.1"/>
</dbReference>
<dbReference type="Proteomes" id="UP000664466">
    <property type="component" value="Unassembled WGS sequence"/>
</dbReference>
<keyword evidence="3" id="KW-1185">Reference proteome</keyword>
<protein>
    <submittedName>
        <fullName evidence="2">Uncharacterized protein</fullName>
    </submittedName>
</protein>
<evidence type="ECO:0000313" key="1">
    <source>
        <dbReference type="EMBL" id="MBO0612953.1"/>
    </source>
</evidence>